<dbReference type="GO" id="GO:0016255">
    <property type="term" value="P:attachment of GPI anchor to protein"/>
    <property type="evidence" value="ECO:0007669"/>
    <property type="project" value="InterPro"/>
</dbReference>
<feature type="transmembrane region" description="Helical" evidence="11">
    <location>
        <begin position="17"/>
        <end position="34"/>
    </location>
</feature>
<evidence type="ECO:0000256" key="6">
    <source>
        <dbReference type="ARBA" id="ARBA00022824"/>
    </source>
</evidence>
<dbReference type="EMBL" id="BQFW01000001">
    <property type="protein sequence ID" value="GJJ67840.1"/>
    <property type="molecule type" value="Genomic_DNA"/>
</dbReference>
<dbReference type="AlphaFoldDB" id="A0A9P3LRR0"/>
<proteinExistence type="inferred from homology"/>
<evidence type="ECO:0000256" key="8">
    <source>
        <dbReference type="ARBA" id="ARBA00023136"/>
    </source>
</evidence>
<dbReference type="GO" id="GO:0006506">
    <property type="term" value="P:GPI anchor biosynthetic process"/>
    <property type="evidence" value="ECO:0007669"/>
    <property type="project" value="UniProtKB-KW"/>
</dbReference>
<evidence type="ECO:0000256" key="1">
    <source>
        <dbReference type="ARBA" id="ARBA00004477"/>
    </source>
</evidence>
<dbReference type="Pfam" id="PF10510">
    <property type="entry name" value="PIG-S"/>
    <property type="match status" value="1"/>
</dbReference>
<keyword evidence="8 11" id="KW-0472">Membrane</keyword>
<dbReference type="InterPro" id="IPR019540">
    <property type="entry name" value="PtdIno-glycan_biosynth_class_S"/>
</dbReference>
<name>A0A9P3LRR0_9FUNG</name>
<evidence type="ECO:0000256" key="7">
    <source>
        <dbReference type="ARBA" id="ARBA00022989"/>
    </source>
</evidence>
<evidence type="ECO:0000256" key="2">
    <source>
        <dbReference type="ARBA" id="ARBA00004687"/>
    </source>
</evidence>
<evidence type="ECO:0000256" key="3">
    <source>
        <dbReference type="ARBA" id="ARBA00005316"/>
    </source>
</evidence>
<sequence>MTLPKDRTAAQDRTRRMVLLSIWIAILLGFPLWWKTTRVYRAELPFDEVEQWSQWSSCRPAFPLKINVHLSDAVSLPGSVNPQQQHEAIVSEIINKVQSSSPSSGSQNLPLEVVLVDQAWRGTKEQDILDRPSAVPGTYDFYISPTSSTSKKTSVSIKSQRQGWIQVADWTQDQISSAVAETLERVFGSERTKIQKLLDRQDEEEAAKVKTAVKYASGYQLTFSLFSGDTSNGVREWKMQEAINTYMAPFLRTMSVVSKFTVESQVQHYASLTFQPDLDATAKEYYLTPDKLPNFINTAEWSLASTVSSLPSLNFLVYVPPADQSPLVIKSGPGAPPSKTNSFLIPRWGGITVLNRPANDPILTVSELEPVMKIFLSQLRDLLGLSDLSTSVPAGSFPITFQKNEATSMTTWELDQLLRKRISENLVDSIKTLGSLARLVADTPNMVVLDPIQEDVTQALLDVKAACEKVQGSSSSSLSTGSAVEEALQHSRDALEKAESAFFDPTMVSMLYFPDEHKYAIYMPLFVPISVPLLLSLLKELKKWAAAKKEAKAKASAKKTAGQDADAEHVHDRKEEAEDRKTK</sequence>
<evidence type="ECO:0000256" key="5">
    <source>
        <dbReference type="ARBA" id="ARBA00022692"/>
    </source>
</evidence>
<feature type="compositionally biased region" description="Basic and acidic residues" evidence="10">
    <location>
        <begin position="566"/>
        <end position="583"/>
    </location>
</feature>
<dbReference type="GO" id="GO:0042765">
    <property type="term" value="C:GPI-anchor transamidase complex"/>
    <property type="evidence" value="ECO:0007669"/>
    <property type="project" value="InterPro"/>
</dbReference>
<feature type="region of interest" description="Disordered" evidence="10">
    <location>
        <begin position="555"/>
        <end position="583"/>
    </location>
</feature>
<keyword evidence="5 11" id="KW-0812">Transmembrane</keyword>
<evidence type="ECO:0000256" key="4">
    <source>
        <dbReference type="ARBA" id="ARBA00022502"/>
    </source>
</evidence>
<keyword evidence="6" id="KW-0256">Endoplasmic reticulum</keyword>
<reference evidence="12" key="2">
    <citation type="journal article" date="2022" name="Microbiol. Resour. Announc.">
        <title>Whole-Genome Sequence of Entomortierella parvispora E1425, a Mucoromycotan Fungus Associated with Burkholderiaceae-Related Endosymbiotic Bacteria.</title>
        <authorList>
            <person name="Herlambang A."/>
            <person name="Guo Y."/>
            <person name="Takashima Y."/>
            <person name="Narisawa K."/>
            <person name="Ohta H."/>
            <person name="Nishizawa T."/>
        </authorList>
    </citation>
    <scope>NUCLEOTIDE SEQUENCE</scope>
    <source>
        <strain evidence="12">E1425</strain>
    </source>
</reference>
<keyword evidence="7 11" id="KW-1133">Transmembrane helix</keyword>
<reference evidence="12" key="1">
    <citation type="submission" date="2021-11" db="EMBL/GenBank/DDBJ databases">
        <authorList>
            <person name="Herlambang A."/>
            <person name="Guo Y."/>
            <person name="Takashima Y."/>
            <person name="Nishizawa T."/>
        </authorList>
    </citation>
    <scope>NUCLEOTIDE SEQUENCE</scope>
    <source>
        <strain evidence="12">E1425</strain>
    </source>
</reference>
<dbReference type="PANTHER" id="PTHR21072:SF13">
    <property type="entry name" value="GPI TRANSAMIDASE COMPONENT PIG-S"/>
    <property type="match status" value="1"/>
</dbReference>
<dbReference type="Proteomes" id="UP000827284">
    <property type="component" value="Unassembled WGS sequence"/>
</dbReference>
<evidence type="ECO:0000256" key="10">
    <source>
        <dbReference type="SAM" id="MobiDB-lite"/>
    </source>
</evidence>
<comment type="subcellular location">
    <subcellularLocation>
        <location evidence="1">Endoplasmic reticulum membrane</location>
        <topology evidence="1">Multi-pass membrane protein</topology>
    </subcellularLocation>
</comment>
<evidence type="ECO:0000256" key="9">
    <source>
        <dbReference type="ARBA" id="ARBA00023180"/>
    </source>
</evidence>
<dbReference type="PANTHER" id="PTHR21072">
    <property type="entry name" value="GPI TRANSAMIDASE COMPONENT PIG-S"/>
    <property type="match status" value="1"/>
</dbReference>
<dbReference type="OrthoDB" id="28748at2759"/>
<evidence type="ECO:0000313" key="13">
    <source>
        <dbReference type="Proteomes" id="UP000827284"/>
    </source>
</evidence>
<keyword evidence="13" id="KW-1185">Reference proteome</keyword>
<feature type="transmembrane region" description="Helical" evidence="11">
    <location>
        <begin position="519"/>
        <end position="538"/>
    </location>
</feature>
<evidence type="ECO:0000256" key="11">
    <source>
        <dbReference type="SAM" id="Phobius"/>
    </source>
</evidence>
<keyword evidence="4" id="KW-0337">GPI-anchor biosynthesis</keyword>
<evidence type="ECO:0000313" key="12">
    <source>
        <dbReference type="EMBL" id="GJJ67840.1"/>
    </source>
</evidence>
<comment type="similarity">
    <text evidence="3">Belongs to the PIGS family.</text>
</comment>
<accession>A0A9P3LRR0</accession>
<comment type="caution">
    <text evidence="12">The sequence shown here is derived from an EMBL/GenBank/DDBJ whole genome shotgun (WGS) entry which is preliminary data.</text>
</comment>
<protein>
    <submittedName>
        <fullName evidence="12">GPI-anchor transamidase subunit S</fullName>
    </submittedName>
</protein>
<organism evidence="12 13">
    <name type="scientific">Entomortierella parvispora</name>
    <dbReference type="NCBI Taxonomy" id="205924"/>
    <lineage>
        <taxon>Eukaryota</taxon>
        <taxon>Fungi</taxon>
        <taxon>Fungi incertae sedis</taxon>
        <taxon>Mucoromycota</taxon>
        <taxon>Mortierellomycotina</taxon>
        <taxon>Mortierellomycetes</taxon>
        <taxon>Mortierellales</taxon>
        <taxon>Mortierellaceae</taxon>
        <taxon>Entomortierella</taxon>
    </lineage>
</organism>
<gene>
    <name evidence="12" type="ORF">EMPS_00186</name>
</gene>
<comment type="pathway">
    <text evidence="2">Glycolipid biosynthesis; glycosylphosphatidylinositol-anchor biosynthesis.</text>
</comment>
<keyword evidence="9" id="KW-0325">Glycoprotein</keyword>